<sequence>MSATPWFPDVLGDPWVARTLELRPDERGPVVATLVTRRRGDDAAPVPPVPAGRTAVLYVHGFADYFFQAHLAQEWADHGVDLYAIDLRAYGRSLRDHQTPNYCDDLREYGEDLAAATAVLRDELGYSRLLLMGHSTGGLLVSLWAHSATGRATVDGLVLNSPWFDLNRPWFDRVVSTAVLDVVGRRARYVVLQSGPSEYSRTLHREGGGEWEYDLALKPPEGFGVLAGWLRAIRAGHARLAAGLDLDCPVLVCCSTRSGVNRPDNPDLGRVDAVLDVRHIVARAPALGRDVTVVQVEDGIHDLALSAEPARSAYFRAVSDWVGERFGLTR</sequence>
<reference evidence="2" key="1">
    <citation type="submission" date="2020-12" db="EMBL/GenBank/DDBJ databases">
        <title>Sanguibacter suaedae sp. nov., isolated from Suaeda aralocaspica.</title>
        <authorList>
            <person name="Ma Q."/>
        </authorList>
    </citation>
    <scope>NUCLEOTIDE SEQUENCE</scope>
    <source>
        <strain evidence="2">YZGR15</strain>
    </source>
</reference>
<dbReference type="SUPFAM" id="SSF53474">
    <property type="entry name" value="alpha/beta-Hydrolases"/>
    <property type="match status" value="1"/>
</dbReference>
<proteinExistence type="predicted"/>
<gene>
    <name evidence="2" type="ORF">JAV76_03100</name>
</gene>
<dbReference type="RefSeq" id="WP_198732555.1">
    <property type="nucleotide sequence ID" value="NZ_JAEINH010000002.1"/>
</dbReference>
<protein>
    <submittedName>
        <fullName evidence="2">Alpha/beta hydrolase</fullName>
    </submittedName>
</protein>
<dbReference type="PANTHER" id="PTHR42886:SF29">
    <property type="entry name" value="PUMMELIG, ISOFORM A"/>
    <property type="match status" value="1"/>
</dbReference>
<dbReference type="Pfam" id="PF12146">
    <property type="entry name" value="Hydrolase_4"/>
    <property type="match status" value="1"/>
</dbReference>
<dbReference type="Gene3D" id="3.40.50.1820">
    <property type="entry name" value="alpha/beta hydrolase"/>
    <property type="match status" value="1"/>
</dbReference>
<accession>A0A934IA38</accession>
<dbReference type="PANTHER" id="PTHR42886">
    <property type="entry name" value="RE40534P-RELATED"/>
    <property type="match status" value="1"/>
</dbReference>
<dbReference type="GO" id="GO:0016787">
    <property type="term" value="F:hydrolase activity"/>
    <property type="evidence" value="ECO:0007669"/>
    <property type="project" value="UniProtKB-KW"/>
</dbReference>
<evidence type="ECO:0000313" key="3">
    <source>
        <dbReference type="Proteomes" id="UP000602087"/>
    </source>
</evidence>
<dbReference type="InterPro" id="IPR022742">
    <property type="entry name" value="Hydrolase_4"/>
</dbReference>
<dbReference type="InterPro" id="IPR029058">
    <property type="entry name" value="AB_hydrolase_fold"/>
</dbReference>
<organism evidence="2 3">
    <name type="scientific">Sanguibacter suaedae</name>
    <dbReference type="NCBI Taxonomy" id="2795737"/>
    <lineage>
        <taxon>Bacteria</taxon>
        <taxon>Bacillati</taxon>
        <taxon>Actinomycetota</taxon>
        <taxon>Actinomycetes</taxon>
        <taxon>Micrococcales</taxon>
        <taxon>Sanguibacteraceae</taxon>
        <taxon>Sanguibacter</taxon>
    </lineage>
</organism>
<evidence type="ECO:0000259" key="1">
    <source>
        <dbReference type="Pfam" id="PF12146"/>
    </source>
</evidence>
<name>A0A934IA38_9MICO</name>
<keyword evidence="3" id="KW-1185">Reference proteome</keyword>
<dbReference type="AlphaFoldDB" id="A0A934IA38"/>
<dbReference type="EMBL" id="JAEINH010000002">
    <property type="protein sequence ID" value="MBI9114000.1"/>
    <property type="molecule type" value="Genomic_DNA"/>
</dbReference>
<comment type="caution">
    <text evidence="2">The sequence shown here is derived from an EMBL/GenBank/DDBJ whole genome shotgun (WGS) entry which is preliminary data.</text>
</comment>
<feature type="domain" description="Serine aminopeptidase S33" evidence="1">
    <location>
        <begin position="53"/>
        <end position="185"/>
    </location>
</feature>
<evidence type="ECO:0000313" key="2">
    <source>
        <dbReference type="EMBL" id="MBI9114000.1"/>
    </source>
</evidence>
<keyword evidence="2" id="KW-0378">Hydrolase</keyword>
<dbReference type="Proteomes" id="UP000602087">
    <property type="component" value="Unassembled WGS sequence"/>
</dbReference>